<keyword evidence="2" id="KW-1185">Reference proteome</keyword>
<dbReference type="EMBL" id="BGPR01096105">
    <property type="protein sequence ID" value="GBM40887.1"/>
    <property type="molecule type" value="Genomic_DNA"/>
</dbReference>
<feature type="non-terminal residue" evidence="1">
    <location>
        <position position="1"/>
    </location>
</feature>
<dbReference type="AlphaFoldDB" id="A0A4Y2FIP7"/>
<organism evidence="1 2">
    <name type="scientific">Araneus ventricosus</name>
    <name type="common">Orbweaver spider</name>
    <name type="synonym">Epeira ventricosa</name>
    <dbReference type="NCBI Taxonomy" id="182803"/>
    <lineage>
        <taxon>Eukaryota</taxon>
        <taxon>Metazoa</taxon>
        <taxon>Ecdysozoa</taxon>
        <taxon>Arthropoda</taxon>
        <taxon>Chelicerata</taxon>
        <taxon>Arachnida</taxon>
        <taxon>Araneae</taxon>
        <taxon>Araneomorphae</taxon>
        <taxon>Entelegynae</taxon>
        <taxon>Araneoidea</taxon>
        <taxon>Araneidae</taxon>
        <taxon>Araneus</taxon>
    </lineage>
</organism>
<sequence>GGGRPVGNCQNPEAQRKWWMSIDDIIPVAATSKKAGNFSKAVLSKTNK</sequence>
<evidence type="ECO:0000313" key="1">
    <source>
        <dbReference type="EMBL" id="GBM40887.1"/>
    </source>
</evidence>
<proteinExistence type="predicted"/>
<protein>
    <submittedName>
        <fullName evidence="1">Uncharacterized protein</fullName>
    </submittedName>
</protein>
<name>A0A4Y2FIP7_ARAVE</name>
<accession>A0A4Y2FIP7</accession>
<reference evidence="1 2" key="1">
    <citation type="journal article" date="2019" name="Sci. Rep.">
        <title>Orb-weaving spider Araneus ventricosus genome elucidates the spidroin gene catalogue.</title>
        <authorList>
            <person name="Kono N."/>
            <person name="Nakamura H."/>
            <person name="Ohtoshi R."/>
            <person name="Moran D.A.P."/>
            <person name="Shinohara A."/>
            <person name="Yoshida Y."/>
            <person name="Fujiwara M."/>
            <person name="Mori M."/>
            <person name="Tomita M."/>
            <person name="Arakawa K."/>
        </authorList>
    </citation>
    <scope>NUCLEOTIDE SEQUENCE [LARGE SCALE GENOMIC DNA]</scope>
</reference>
<comment type="caution">
    <text evidence="1">The sequence shown here is derived from an EMBL/GenBank/DDBJ whole genome shotgun (WGS) entry which is preliminary data.</text>
</comment>
<evidence type="ECO:0000313" key="2">
    <source>
        <dbReference type="Proteomes" id="UP000499080"/>
    </source>
</evidence>
<dbReference type="Proteomes" id="UP000499080">
    <property type="component" value="Unassembled WGS sequence"/>
</dbReference>
<gene>
    <name evidence="1" type="ORF">AVEN_110906_1</name>
</gene>